<sequence>MAPRLDAVAISWLWQELARERSGNSGEEGRRALPMSQPRRERRAISYPTNQGAWGGWASGRNGVIGTGGAEQSRAEAHVTWSAERSRQQPNRGGVGRGGWRGRSRRYPTTEEEEEEEDKAQQWQWQRQVGNGTGANGRGGGKAGDGAGPHGCGKAEVRRREVTTGINYFRIEWEATAIRSD</sequence>
<feature type="compositionally biased region" description="Basic and acidic residues" evidence="1">
    <location>
        <begin position="19"/>
        <end position="31"/>
    </location>
</feature>
<dbReference type="EMBL" id="CM000763">
    <property type="protein sequence ID" value="OQU85949.1"/>
    <property type="molecule type" value="Genomic_DNA"/>
</dbReference>
<keyword evidence="3" id="KW-1185">Reference proteome</keyword>
<name>A0A1Z5RQV3_SORBI</name>
<dbReference type="AlphaFoldDB" id="A0A1Z5RQV3"/>
<evidence type="ECO:0000256" key="1">
    <source>
        <dbReference type="SAM" id="MobiDB-lite"/>
    </source>
</evidence>
<accession>A0A1Z5RQV3</accession>
<dbReference type="Gramene" id="OQU85949">
    <property type="protein sequence ID" value="OQU85949"/>
    <property type="gene ID" value="SORBI_3004G344301"/>
</dbReference>
<evidence type="ECO:0000313" key="2">
    <source>
        <dbReference type="EMBL" id="OQU85949.1"/>
    </source>
</evidence>
<dbReference type="Proteomes" id="UP000000768">
    <property type="component" value="Chromosome 4"/>
</dbReference>
<feature type="compositionally biased region" description="Gly residues" evidence="1">
    <location>
        <begin position="53"/>
        <end position="69"/>
    </location>
</feature>
<proteinExistence type="predicted"/>
<dbReference type="InParanoid" id="A0A1Z5RQV3"/>
<reference evidence="3" key="2">
    <citation type="journal article" date="2018" name="Plant J.">
        <title>The Sorghum bicolor reference genome: improved assembly, gene annotations, a transcriptome atlas, and signatures of genome organization.</title>
        <authorList>
            <person name="McCormick R.F."/>
            <person name="Truong S.K."/>
            <person name="Sreedasyam A."/>
            <person name="Jenkins J."/>
            <person name="Shu S."/>
            <person name="Sims D."/>
            <person name="Kennedy M."/>
            <person name="Amirebrahimi M."/>
            <person name="Weers B.D."/>
            <person name="McKinley B."/>
            <person name="Mattison A."/>
            <person name="Morishige D.T."/>
            <person name="Grimwood J."/>
            <person name="Schmutz J."/>
            <person name="Mullet J.E."/>
        </authorList>
    </citation>
    <scope>NUCLEOTIDE SEQUENCE [LARGE SCALE GENOMIC DNA]</scope>
    <source>
        <strain evidence="3">cv. BTx623</strain>
    </source>
</reference>
<organism evidence="2 3">
    <name type="scientific">Sorghum bicolor</name>
    <name type="common">Sorghum</name>
    <name type="synonym">Sorghum vulgare</name>
    <dbReference type="NCBI Taxonomy" id="4558"/>
    <lineage>
        <taxon>Eukaryota</taxon>
        <taxon>Viridiplantae</taxon>
        <taxon>Streptophyta</taxon>
        <taxon>Embryophyta</taxon>
        <taxon>Tracheophyta</taxon>
        <taxon>Spermatophyta</taxon>
        <taxon>Magnoliopsida</taxon>
        <taxon>Liliopsida</taxon>
        <taxon>Poales</taxon>
        <taxon>Poaceae</taxon>
        <taxon>PACMAD clade</taxon>
        <taxon>Panicoideae</taxon>
        <taxon>Andropogonodae</taxon>
        <taxon>Andropogoneae</taxon>
        <taxon>Sorghinae</taxon>
        <taxon>Sorghum</taxon>
    </lineage>
</organism>
<evidence type="ECO:0000313" key="3">
    <source>
        <dbReference type="Proteomes" id="UP000000768"/>
    </source>
</evidence>
<gene>
    <name evidence="2" type="ORF">SORBI_3004G344301</name>
</gene>
<feature type="region of interest" description="Disordered" evidence="1">
    <location>
        <begin position="19"/>
        <end position="158"/>
    </location>
</feature>
<reference evidence="2 3" key="1">
    <citation type="journal article" date="2009" name="Nature">
        <title>The Sorghum bicolor genome and the diversification of grasses.</title>
        <authorList>
            <person name="Paterson A.H."/>
            <person name="Bowers J.E."/>
            <person name="Bruggmann R."/>
            <person name="Dubchak I."/>
            <person name="Grimwood J."/>
            <person name="Gundlach H."/>
            <person name="Haberer G."/>
            <person name="Hellsten U."/>
            <person name="Mitros T."/>
            <person name="Poliakov A."/>
            <person name="Schmutz J."/>
            <person name="Spannagl M."/>
            <person name="Tang H."/>
            <person name="Wang X."/>
            <person name="Wicker T."/>
            <person name="Bharti A.K."/>
            <person name="Chapman J."/>
            <person name="Feltus F.A."/>
            <person name="Gowik U."/>
            <person name="Grigoriev I.V."/>
            <person name="Lyons E."/>
            <person name="Maher C.A."/>
            <person name="Martis M."/>
            <person name="Narechania A."/>
            <person name="Otillar R.P."/>
            <person name="Penning B.W."/>
            <person name="Salamov A.A."/>
            <person name="Wang Y."/>
            <person name="Zhang L."/>
            <person name="Carpita N.C."/>
            <person name="Freeling M."/>
            <person name="Gingle A.R."/>
            <person name="Hash C.T."/>
            <person name="Keller B."/>
            <person name="Klein P."/>
            <person name="Kresovich S."/>
            <person name="McCann M.C."/>
            <person name="Ming R."/>
            <person name="Peterson D.G."/>
            <person name="Mehboob-ur-Rahman"/>
            <person name="Ware D."/>
            <person name="Westhoff P."/>
            <person name="Mayer K.F."/>
            <person name="Messing J."/>
            <person name="Rokhsar D.S."/>
        </authorList>
    </citation>
    <scope>NUCLEOTIDE SEQUENCE [LARGE SCALE GENOMIC DNA]</scope>
    <source>
        <strain evidence="3">cv. BTx623</strain>
    </source>
</reference>
<feature type="compositionally biased region" description="Gly residues" evidence="1">
    <location>
        <begin position="131"/>
        <end position="151"/>
    </location>
</feature>
<protein>
    <submittedName>
        <fullName evidence="2">Uncharacterized protein</fullName>
    </submittedName>
</protein>